<dbReference type="AlphaFoldDB" id="A0A0N0NIS0"/>
<dbReference type="InterPro" id="IPR032710">
    <property type="entry name" value="NTF2-like_dom_sf"/>
</dbReference>
<evidence type="ECO:0000313" key="1">
    <source>
        <dbReference type="EMBL" id="KPI36068.1"/>
    </source>
</evidence>
<keyword evidence="2" id="KW-1185">Reference proteome</keyword>
<sequence>MGLETQHTQWPLTPFPDDIKDFITRFYEIADDFSEAATHTVDYLFLPDAQVTLGDQTFKGFDQLEQARSAPFPLLESVFHEIKGVYSRNEVGDDLLLYGRVTWVYKKGGERSADFASKLDLVNGEDGWRLRSYQAFADLSQLIAGLSE</sequence>
<gene>
    <name evidence="1" type="ORF">AB675_1676</name>
</gene>
<dbReference type="Proteomes" id="UP000038010">
    <property type="component" value="Unassembled WGS sequence"/>
</dbReference>
<evidence type="ECO:0000313" key="2">
    <source>
        <dbReference type="Proteomes" id="UP000038010"/>
    </source>
</evidence>
<evidence type="ECO:0008006" key="3">
    <source>
        <dbReference type="Google" id="ProtNLM"/>
    </source>
</evidence>
<dbReference type="SUPFAM" id="SSF54427">
    <property type="entry name" value="NTF2-like"/>
    <property type="match status" value="1"/>
</dbReference>
<name>A0A0N0NIS0_9EURO</name>
<dbReference type="VEuPathDB" id="FungiDB:AB675_1676"/>
<dbReference type="EMBL" id="LFJN01000034">
    <property type="protein sequence ID" value="KPI36068.1"/>
    <property type="molecule type" value="Genomic_DNA"/>
</dbReference>
<protein>
    <recommendedName>
        <fullName evidence="3">SnoaL-like domain-containing protein</fullName>
    </recommendedName>
</protein>
<reference evidence="1 2" key="1">
    <citation type="submission" date="2015-06" db="EMBL/GenBank/DDBJ databases">
        <title>Draft genome of the ant-associated black yeast Phialophora attae CBS 131958.</title>
        <authorList>
            <person name="Moreno L.F."/>
            <person name="Stielow B.J."/>
            <person name="de Hoog S."/>
            <person name="Vicente V.A."/>
            <person name="Weiss V.A."/>
            <person name="de Vries M."/>
            <person name="Cruz L.M."/>
            <person name="Souza E.M."/>
        </authorList>
    </citation>
    <scope>NUCLEOTIDE SEQUENCE [LARGE SCALE GENOMIC DNA]</scope>
    <source>
        <strain evidence="1 2">CBS 131958</strain>
    </source>
</reference>
<proteinExistence type="predicted"/>
<dbReference type="GeneID" id="28733462"/>
<organism evidence="1 2">
    <name type="scientific">Cyphellophora attinorum</name>
    <dbReference type="NCBI Taxonomy" id="1664694"/>
    <lineage>
        <taxon>Eukaryota</taxon>
        <taxon>Fungi</taxon>
        <taxon>Dikarya</taxon>
        <taxon>Ascomycota</taxon>
        <taxon>Pezizomycotina</taxon>
        <taxon>Eurotiomycetes</taxon>
        <taxon>Chaetothyriomycetidae</taxon>
        <taxon>Chaetothyriales</taxon>
        <taxon>Cyphellophoraceae</taxon>
        <taxon>Cyphellophora</taxon>
    </lineage>
</organism>
<accession>A0A0N0NIS0</accession>
<dbReference type="RefSeq" id="XP_017996031.1">
    <property type="nucleotide sequence ID" value="XM_018141582.1"/>
</dbReference>
<comment type="caution">
    <text evidence="1">The sequence shown here is derived from an EMBL/GenBank/DDBJ whole genome shotgun (WGS) entry which is preliminary data.</text>
</comment>
<dbReference type="OrthoDB" id="4119853at2759"/>